<comment type="caution">
    <text evidence="1">The sequence shown here is derived from an EMBL/GenBank/DDBJ whole genome shotgun (WGS) entry which is preliminary data.</text>
</comment>
<organism evidence="1 2">
    <name type="scientific">Caerostris darwini</name>
    <dbReference type="NCBI Taxonomy" id="1538125"/>
    <lineage>
        <taxon>Eukaryota</taxon>
        <taxon>Metazoa</taxon>
        <taxon>Ecdysozoa</taxon>
        <taxon>Arthropoda</taxon>
        <taxon>Chelicerata</taxon>
        <taxon>Arachnida</taxon>
        <taxon>Araneae</taxon>
        <taxon>Araneomorphae</taxon>
        <taxon>Entelegynae</taxon>
        <taxon>Araneoidea</taxon>
        <taxon>Araneidae</taxon>
        <taxon>Caerostris</taxon>
    </lineage>
</organism>
<name>A0AAV4SGT5_9ARAC</name>
<proteinExistence type="predicted"/>
<gene>
    <name evidence="1" type="primary">AVEN_128035_1</name>
    <name evidence="1" type="ORF">CDAR_452841</name>
</gene>
<keyword evidence="2" id="KW-1185">Reference proteome</keyword>
<dbReference type="Proteomes" id="UP001054837">
    <property type="component" value="Unassembled WGS sequence"/>
</dbReference>
<dbReference type="AlphaFoldDB" id="A0AAV4SGT5"/>
<accession>A0AAV4SGT5</accession>
<sequence>MVNKIVFLIPWRIENEGKANLVHDITENDFSLMTPPKLDTVRSKGHPPRFCVRALATIIDERSLRSVCRCETFPHLGIGSWTLVASWSLYSGDTSSKWTPAGQDLSWTEVLNAKGKKTKRSKPLVVWDCGQSSALNVSTGPNRTRIPRVNSLAYASSTLPHFSLTVTRVEGIRFGALSPISLDLPVIPIPIAVFFFDLCLICQLVATDNIFSTYNITKRLCTKFSAIQKL</sequence>
<reference evidence="1 2" key="1">
    <citation type="submission" date="2021-06" db="EMBL/GenBank/DDBJ databases">
        <title>Caerostris darwini draft genome.</title>
        <authorList>
            <person name="Kono N."/>
            <person name="Arakawa K."/>
        </authorList>
    </citation>
    <scope>NUCLEOTIDE SEQUENCE [LARGE SCALE GENOMIC DNA]</scope>
</reference>
<dbReference type="EMBL" id="BPLQ01007927">
    <property type="protein sequence ID" value="GIY33360.1"/>
    <property type="molecule type" value="Genomic_DNA"/>
</dbReference>
<evidence type="ECO:0000313" key="1">
    <source>
        <dbReference type="EMBL" id="GIY33360.1"/>
    </source>
</evidence>
<evidence type="ECO:0000313" key="2">
    <source>
        <dbReference type="Proteomes" id="UP001054837"/>
    </source>
</evidence>
<protein>
    <submittedName>
        <fullName evidence="1">Uncharacterized protein</fullName>
    </submittedName>
</protein>